<gene>
    <name evidence="2" type="ORF">P879_08334</name>
</gene>
<reference evidence="2 3" key="1">
    <citation type="submission" date="2019-07" db="EMBL/GenBank/DDBJ databases">
        <title>Annotation for the trematode Paragonimus westermani.</title>
        <authorList>
            <person name="Choi Y.-J."/>
        </authorList>
    </citation>
    <scope>NUCLEOTIDE SEQUENCE [LARGE SCALE GENOMIC DNA]</scope>
    <source>
        <strain evidence="2">180907_Pwestermani</strain>
    </source>
</reference>
<keyword evidence="1" id="KW-0812">Transmembrane</keyword>
<keyword evidence="1" id="KW-1133">Transmembrane helix</keyword>
<keyword evidence="1" id="KW-0472">Membrane</keyword>
<dbReference type="EMBL" id="JTDF01005472">
    <property type="protein sequence ID" value="KAF8566196.1"/>
    <property type="molecule type" value="Genomic_DNA"/>
</dbReference>
<protein>
    <submittedName>
        <fullName evidence="2">Uncharacterized protein</fullName>
    </submittedName>
</protein>
<sequence>MSTDNSVISSVCLNWEVSRRLQTTYSLVIMSIGGNRVWKPSVCCWPTKSIIRKHFFFFVAIMNVLLSTASTDSMMSANDGSV</sequence>
<comment type="caution">
    <text evidence="2">The sequence shown here is derived from an EMBL/GenBank/DDBJ whole genome shotgun (WGS) entry which is preliminary data.</text>
</comment>
<name>A0A8T0DFS8_9TREM</name>
<dbReference type="Proteomes" id="UP000699462">
    <property type="component" value="Unassembled WGS sequence"/>
</dbReference>
<proteinExistence type="predicted"/>
<feature type="transmembrane region" description="Helical" evidence="1">
    <location>
        <begin position="55"/>
        <end position="75"/>
    </location>
</feature>
<keyword evidence="3" id="KW-1185">Reference proteome</keyword>
<evidence type="ECO:0000313" key="2">
    <source>
        <dbReference type="EMBL" id="KAF8566196.1"/>
    </source>
</evidence>
<dbReference type="AlphaFoldDB" id="A0A8T0DFS8"/>
<evidence type="ECO:0000313" key="3">
    <source>
        <dbReference type="Proteomes" id="UP000699462"/>
    </source>
</evidence>
<evidence type="ECO:0000256" key="1">
    <source>
        <dbReference type="SAM" id="Phobius"/>
    </source>
</evidence>
<organism evidence="2 3">
    <name type="scientific">Paragonimus westermani</name>
    <dbReference type="NCBI Taxonomy" id="34504"/>
    <lineage>
        <taxon>Eukaryota</taxon>
        <taxon>Metazoa</taxon>
        <taxon>Spiralia</taxon>
        <taxon>Lophotrochozoa</taxon>
        <taxon>Platyhelminthes</taxon>
        <taxon>Trematoda</taxon>
        <taxon>Digenea</taxon>
        <taxon>Plagiorchiida</taxon>
        <taxon>Troglotremata</taxon>
        <taxon>Troglotrematidae</taxon>
        <taxon>Paragonimus</taxon>
    </lineage>
</organism>
<accession>A0A8T0DFS8</accession>